<protein>
    <recommendedName>
        <fullName evidence="2">phosphatidylinositol N-acetylglucosaminyltransferase</fullName>
        <ecNumber evidence="2">2.4.1.198</ecNumber>
    </recommendedName>
    <alternativeName>
        <fullName evidence="6">GlcNAc-PI synthesis protein</fullName>
    </alternativeName>
</protein>
<dbReference type="Gene3D" id="3.40.50.2000">
    <property type="entry name" value="Glycogen Phosphorylase B"/>
    <property type="match status" value="2"/>
</dbReference>
<dbReference type="EMBL" id="JABEBT010000046">
    <property type="protein sequence ID" value="KAF7635136.1"/>
    <property type="molecule type" value="Genomic_DNA"/>
</dbReference>
<gene>
    <name evidence="9" type="ORF">Mgra_00005418</name>
</gene>
<dbReference type="GO" id="GO:0006506">
    <property type="term" value="P:GPI anchor biosynthetic process"/>
    <property type="evidence" value="ECO:0007669"/>
    <property type="project" value="UniProtKB-KW"/>
</dbReference>
<dbReference type="InterPro" id="IPR001296">
    <property type="entry name" value="Glyco_trans_1"/>
</dbReference>
<evidence type="ECO:0000256" key="5">
    <source>
        <dbReference type="ARBA" id="ARBA00022679"/>
    </source>
</evidence>
<dbReference type="PANTHER" id="PTHR45871:SF1">
    <property type="entry name" value="PHOSPHATIDYLINOSITOL N-ACETYLGLUCOSAMINYLTRANSFERASE SUBUNIT A"/>
    <property type="match status" value="1"/>
</dbReference>
<evidence type="ECO:0000256" key="1">
    <source>
        <dbReference type="ARBA" id="ARBA00004687"/>
    </source>
</evidence>
<evidence type="ECO:0000259" key="8">
    <source>
        <dbReference type="Pfam" id="PF08288"/>
    </source>
</evidence>
<evidence type="ECO:0000256" key="2">
    <source>
        <dbReference type="ARBA" id="ARBA00012420"/>
    </source>
</evidence>
<dbReference type="SUPFAM" id="SSF53756">
    <property type="entry name" value="UDP-Glycosyltransferase/glycogen phosphorylase"/>
    <property type="match status" value="1"/>
</dbReference>
<dbReference type="Pfam" id="PF00534">
    <property type="entry name" value="Glycos_transf_1"/>
    <property type="match status" value="1"/>
</dbReference>
<dbReference type="Pfam" id="PF08288">
    <property type="entry name" value="PIGA"/>
    <property type="match status" value="1"/>
</dbReference>
<evidence type="ECO:0000313" key="9">
    <source>
        <dbReference type="EMBL" id="KAF7635136.1"/>
    </source>
</evidence>
<evidence type="ECO:0000256" key="3">
    <source>
        <dbReference type="ARBA" id="ARBA00022502"/>
    </source>
</evidence>
<sequence>MGKARKKEGTVSSFYPENEEYSNKRIQKKKKKEQFRIAMVSDFFCPNTGGVETHIYQLAKCLLNNGHKVIVITHAYGNRNGIRYLCSGKLKVYYLPCLVFGNNYLPSALGSLPWFRKIFSYEHIQIVHSHSTFSTLGHEALLHAWTFGLCTIFTDHSLYGFADAGAILSNRLVLRYSLANVDRLICVSYTSKENTVLRAKVPPSHVYVIPNAIDPKLFKPDSNLFYNSRPITIVVISRLVYRKGADLLVQIIPEVCKRHKEVRFVIGGDGPKRVELEEMRENHKLHNRVEFKGELPHDKVREVLIQGQIFLNTSLTDAFCMSIVEAACCGYFLKFYKIKFYDQFNVFIYEYLFILI</sequence>
<dbReference type="FunFam" id="3.40.50.2000:FF:000026">
    <property type="entry name" value="Phosphatidylinositol N-acetylglucosaminyltransferase subunit A"/>
    <property type="match status" value="1"/>
</dbReference>
<dbReference type="PANTHER" id="PTHR45871">
    <property type="entry name" value="N-ACETYLGLUCOSAMINYL-PHOSPHATIDYLINOSITOL BIOSYNTHETIC PROTEIN"/>
    <property type="match status" value="1"/>
</dbReference>
<evidence type="ECO:0000256" key="4">
    <source>
        <dbReference type="ARBA" id="ARBA00022676"/>
    </source>
</evidence>
<accession>A0A8S9ZPZ5</accession>
<dbReference type="Proteomes" id="UP000605970">
    <property type="component" value="Unassembled WGS sequence"/>
</dbReference>
<dbReference type="GO" id="GO:0017176">
    <property type="term" value="F:phosphatidylinositol N-acetylglucosaminyltransferase activity"/>
    <property type="evidence" value="ECO:0007669"/>
    <property type="project" value="UniProtKB-EC"/>
</dbReference>
<reference evidence="9" key="1">
    <citation type="journal article" date="2020" name="Ecol. Evol.">
        <title>Genome structure and content of the rice root-knot nematode (Meloidogyne graminicola).</title>
        <authorList>
            <person name="Phan N.T."/>
            <person name="Danchin E.G.J."/>
            <person name="Klopp C."/>
            <person name="Perfus-Barbeoch L."/>
            <person name="Kozlowski D.K."/>
            <person name="Koutsovoulos G.D."/>
            <person name="Lopez-Roques C."/>
            <person name="Bouchez O."/>
            <person name="Zahm M."/>
            <person name="Besnard G."/>
            <person name="Bellafiore S."/>
        </authorList>
    </citation>
    <scope>NUCLEOTIDE SEQUENCE</scope>
    <source>
        <strain evidence="9">VN-18</strain>
    </source>
</reference>
<feature type="domain" description="Glycosyl transferase family 1" evidence="7">
    <location>
        <begin position="227"/>
        <end position="330"/>
    </location>
</feature>
<comment type="caution">
    <text evidence="9">The sequence shown here is derived from an EMBL/GenBank/DDBJ whole genome shotgun (WGS) entry which is preliminary data.</text>
</comment>
<dbReference type="GO" id="GO:0000506">
    <property type="term" value="C:glycosylphosphatidylinositol-N-acetylglucosaminyltransferase (GPI-GnT) complex"/>
    <property type="evidence" value="ECO:0007669"/>
    <property type="project" value="TreeGrafter"/>
</dbReference>
<name>A0A8S9ZPZ5_9BILA</name>
<evidence type="ECO:0000313" key="10">
    <source>
        <dbReference type="Proteomes" id="UP000605970"/>
    </source>
</evidence>
<proteinExistence type="predicted"/>
<feature type="domain" description="PIGA GPI anchor biosynthesis" evidence="8">
    <location>
        <begin position="74"/>
        <end position="163"/>
    </location>
</feature>
<comment type="pathway">
    <text evidence="1">Glycolipid biosynthesis; glycosylphosphatidylinositol-anchor biosynthesis.</text>
</comment>
<keyword evidence="10" id="KW-1185">Reference proteome</keyword>
<keyword evidence="3" id="KW-0337">GPI-anchor biosynthesis</keyword>
<dbReference type="InterPro" id="IPR013234">
    <property type="entry name" value="PIGA_GPI_anchor_biosynthesis"/>
</dbReference>
<keyword evidence="5" id="KW-0808">Transferase</keyword>
<dbReference type="EC" id="2.4.1.198" evidence="2"/>
<dbReference type="OrthoDB" id="734129at2759"/>
<dbReference type="AlphaFoldDB" id="A0A8S9ZPZ5"/>
<evidence type="ECO:0000256" key="6">
    <source>
        <dbReference type="ARBA" id="ARBA00032160"/>
    </source>
</evidence>
<evidence type="ECO:0000259" key="7">
    <source>
        <dbReference type="Pfam" id="PF00534"/>
    </source>
</evidence>
<organism evidence="9 10">
    <name type="scientific">Meloidogyne graminicola</name>
    <dbReference type="NCBI Taxonomy" id="189291"/>
    <lineage>
        <taxon>Eukaryota</taxon>
        <taxon>Metazoa</taxon>
        <taxon>Ecdysozoa</taxon>
        <taxon>Nematoda</taxon>
        <taxon>Chromadorea</taxon>
        <taxon>Rhabditida</taxon>
        <taxon>Tylenchina</taxon>
        <taxon>Tylenchomorpha</taxon>
        <taxon>Tylenchoidea</taxon>
        <taxon>Meloidogynidae</taxon>
        <taxon>Meloidogyninae</taxon>
        <taxon>Meloidogyne</taxon>
    </lineage>
</organism>
<keyword evidence="4" id="KW-0328">Glycosyltransferase</keyword>